<organism evidence="1 2">
    <name type="scientific">Thiospirillum jenense</name>
    <dbReference type="NCBI Taxonomy" id="1653858"/>
    <lineage>
        <taxon>Bacteria</taxon>
        <taxon>Pseudomonadati</taxon>
        <taxon>Pseudomonadota</taxon>
        <taxon>Gammaproteobacteria</taxon>
        <taxon>Chromatiales</taxon>
        <taxon>Chromatiaceae</taxon>
        <taxon>Thiospirillum</taxon>
    </lineage>
</organism>
<protein>
    <submittedName>
        <fullName evidence="1">Uncharacterized protein</fullName>
    </submittedName>
</protein>
<evidence type="ECO:0000313" key="2">
    <source>
        <dbReference type="Proteomes" id="UP000548632"/>
    </source>
</evidence>
<dbReference type="RefSeq" id="WP_182582994.1">
    <property type="nucleotide sequence ID" value="NZ_JABVCQ010000007.1"/>
</dbReference>
<dbReference type="EMBL" id="JABVCQ010000007">
    <property type="protein sequence ID" value="MBB1125543.1"/>
    <property type="molecule type" value="Genomic_DNA"/>
</dbReference>
<dbReference type="Proteomes" id="UP000548632">
    <property type="component" value="Unassembled WGS sequence"/>
</dbReference>
<sequence length="133" mass="13624">MSEICRLAVARKTQRAQLVGDWLSGAQLTLYSGAIPTMPDTALSDQVVLAEFMLPIPSGDAADGVFTLAAGTDPATVLTTGIATFGRLVDAADAVIGDFDVGLLGSGNVLILDNINLVEGALVSILSFTLSEG</sequence>
<reference evidence="1 2" key="1">
    <citation type="journal article" date="2020" name="Arch. Microbiol.">
        <title>The genome sequence of the giant phototrophic gammaproteobacterium Thiospirillum jenense gives insight into its physiological properties and phylogenetic relationships.</title>
        <authorList>
            <person name="Imhoff J.F."/>
            <person name="Meyer T.E."/>
            <person name="Kyndt J.A."/>
        </authorList>
    </citation>
    <scope>NUCLEOTIDE SEQUENCE [LARGE SCALE GENOMIC DNA]</scope>
    <source>
        <strain evidence="1 2">DSM 216</strain>
    </source>
</reference>
<comment type="caution">
    <text evidence="1">The sequence shown here is derived from an EMBL/GenBank/DDBJ whole genome shotgun (WGS) entry which is preliminary data.</text>
</comment>
<dbReference type="AlphaFoldDB" id="A0A839H7D4"/>
<evidence type="ECO:0000313" key="1">
    <source>
        <dbReference type="EMBL" id="MBB1125543.1"/>
    </source>
</evidence>
<accession>A0A839H7D4</accession>
<keyword evidence="2" id="KW-1185">Reference proteome</keyword>
<name>A0A839H7D4_9GAMM</name>
<proteinExistence type="predicted"/>
<gene>
    <name evidence="1" type="ORF">HUK38_04765</name>
</gene>